<dbReference type="Pfam" id="PF10453">
    <property type="entry name" value="NUFIP1"/>
    <property type="match status" value="1"/>
</dbReference>
<dbReference type="AlphaFoldDB" id="A0A8H3YHB9"/>
<feature type="compositionally biased region" description="Low complexity" evidence="5">
    <location>
        <begin position="309"/>
        <end position="318"/>
    </location>
</feature>
<dbReference type="GO" id="GO:0003723">
    <property type="term" value="F:RNA binding"/>
    <property type="evidence" value="ECO:0007669"/>
    <property type="project" value="InterPro"/>
</dbReference>
<dbReference type="GO" id="GO:0005634">
    <property type="term" value="C:nucleus"/>
    <property type="evidence" value="ECO:0007669"/>
    <property type="project" value="TreeGrafter"/>
</dbReference>
<dbReference type="InterPro" id="IPR039136">
    <property type="entry name" value="NUFIP1-like"/>
</dbReference>
<dbReference type="GO" id="GO:0000492">
    <property type="term" value="P:box C/D snoRNP assembly"/>
    <property type="evidence" value="ECO:0007669"/>
    <property type="project" value="TreeGrafter"/>
</dbReference>
<feature type="compositionally biased region" description="Basic and acidic residues" evidence="5">
    <location>
        <begin position="379"/>
        <end position="388"/>
    </location>
</feature>
<feature type="region of interest" description="Disordered" evidence="5">
    <location>
        <begin position="92"/>
        <end position="151"/>
    </location>
</feature>
<feature type="compositionally biased region" description="Acidic residues" evidence="5">
    <location>
        <begin position="319"/>
        <end position="333"/>
    </location>
</feature>
<gene>
    <name evidence="7" type="ORF">NliqN6_5600</name>
</gene>
<dbReference type="Proteomes" id="UP000620104">
    <property type="component" value="Unassembled WGS sequence"/>
</dbReference>
<evidence type="ECO:0000256" key="1">
    <source>
        <dbReference type="ARBA" id="ARBA00022723"/>
    </source>
</evidence>
<dbReference type="PANTHER" id="PTHR13309:SF0">
    <property type="entry name" value="FMR1-INTERACTING PROTEIN NUFIP1"/>
    <property type="match status" value="1"/>
</dbReference>
<name>A0A8H3YHB9_9TREE</name>
<evidence type="ECO:0000256" key="2">
    <source>
        <dbReference type="ARBA" id="ARBA00022771"/>
    </source>
</evidence>
<feature type="zinc finger region" description="C3H1-type" evidence="4">
    <location>
        <begin position="354"/>
        <end position="382"/>
    </location>
</feature>
<keyword evidence="8" id="KW-1185">Reference proteome</keyword>
<dbReference type="EMBL" id="BLZA01000040">
    <property type="protein sequence ID" value="GHJ89198.1"/>
    <property type="molecule type" value="Genomic_DNA"/>
</dbReference>
<reference evidence="7" key="1">
    <citation type="submission" date="2020-07" db="EMBL/GenBank/DDBJ databases">
        <title>Draft Genome Sequence of a Deep-Sea Yeast, Naganishia (Cryptococcus) liquefaciens strain N6.</title>
        <authorList>
            <person name="Han Y.W."/>
            <person name="Kajitani R."/>
            <person name="Morimoto H."/>
            <person name="Parhat M."/>
            <person name="Tsubouchi H."/>
            <person name="Bakenova O."/>
            <person name="Ogata M."/>
            <person name="Argunhan B."/>
            <person name="Aoki R."/>
            <person name="Kajiwara S."/>
            <person name="Itoh T."/>
            <person name="Iwasaki H."/>
        </authorList>
    </citation>
    <scope>NUCLEOTIDE SEQUENCE</scope>
    <source>
        <strain evidence="7">N6</strain>
    </source>
</reference>
<feature type="compositionally biased region" description="Polar residues" evidence="5">
    <location>
        <begin position="336"/>
        <end position="353"/>
    </location>
</feature>
<feature type="region of interest" description="Disordered" evidence="5">
    <location>
        <begin position="1"/>
        <end position="29"/>
    </location>
</feature>
<protein>
    <recommendedName>
        <fullName evidence="6">C3H1-type domain-containing protein</fullName>
    </recommendedName>
</protein>
<dbReference type="InterPro" id="IPR036855">
    <property type="entry name" value="Znf_CCCH_sf"/>
</dbReference>
<dbReference type="InterPro" id="IPR019496">
    <property type="entry name" value="NUFIP1_cons_dom"/>
</dbReference>
<accession>A0A8H3YHB9</accession>
<feature type="domain" description="C3H1-type" evidence="6">
    <location>
        <begin position="354"/>
        <end position="382"/>
    </location>
</feature>
<feature type="region of interest" description="Disordered" evidence="5">
    <location>
        <begin position="379"/>
        <end position="401"/>
    </location>
</feature>
<dbReference type="PROSITE" id="PS50103">
    <property type="entry name" value="ZF_C3H1"/>
    <property type="match status" value="1"/>
</dbReference>
<feature type="compositionally biased region" description="Basic and acidic residues" evidence="5">
    <location>
        <begin position="233"/>
        <end position="250"/>
    </location>
</feature>
<evidence type="ECO:0000256" key="5">
    <source>
        <dbReference type="SAM" id="MobiDB-lite"/>
    </source>
</evidence>
<evidence type="ECO:0000313" key="8">
    <source>
        <dbReference type="Proteomes" id="UP000620104"/>
    </source>
</evidence>
<feature type="compositionally biased region" description="Polar residues" evidence="5">
    <location>
        <begin position="102"/>
        <end position="128"/>
    </location>
</feature>
<organism evidence="7 8">
    <name type="scientific">Naganishia liquefaciens</name>
    <dbReference type="NCBI Taxonomy" id="104408"/>
    <lineage>
        <taxon>Eukaryota</taxon>
        <taxon>Fungi</taxon>
        <taxon>Dikarya</taxon>
        <taxon>Basidiomycota</taxon>
        <taxon>Agaricomycotina</taxon>
        <taxon>Tremellomycetes</taxon>
        <taxon>Filobasidiales</taxon>
        <taxon>Filobasidiaceae</taxon>
        <taxon>Naganishia</taxon>
    </lineage>
</organism>
<feature type="region of interest" description="Disordered" evidence="5">
    <location>
        <begin position="487"/>
        <end position="540"/>
    </location>
</feature>
<feature type="compositionally biased region" description="Basic and acidic residues" evidence="5">
    <location>
        <begin position="516"/>
        <end position="534"/>
    </location>
</feature>
<feature type="compositionally biased region" description="Gly residues" evidence="5">
    <location>
        <begin position="266"/>
        <end position="275"/>
    </location>
</feature>
<keyword evidence="2 4" id="KW-0863">Zinc-finger</keyword>
<evidence type="ECO:0000256" key="4">
    <source>
        <dbReference type="PROSITE-ProRule" id="PRU00723"/>
    </source>
</evidence>
<evidence type="ECO:0000259" key="6">
    <source>
        <dbReference type="PROSITE" id="PS50103"/>
    </source>
</evidence>
<dbReference type="SMART" id="SM00356">
    <property type="entry name" value="ZnF_C3H1"/>
    <property type="match status" value="1"/>
</dbReference>
<proteinExistence type="predicted"/>
<keyword evidence="3 4" id="KW-0862">Zinc</keyword>
<feature type="compositionally biased region" description="Basic and acidic residues" evidence="5">
    <location>
        <begin position="299"/>
        <end position="308"/>
    </location>
</feature>
<dbReference type="SUPFAM" id="SSF90229">
    <property type="entry name" value="CCCH zinc finger"/>
    <property type="match status" value="1"/>
</dbReference>
<dbReference type="PANTHER" id="PTHR13309">
    <property type="entry name" value="NUCLEAR FRAGILE X MENTAL RETARDATION PROTEIN INTERACTING PROTEIN 1"/>
    <property type="match status" value="1"/>
</dbReference>
<feature type="region of interest" description="Disordered" evidence="5">
    <location>
        <begin position="226"/>
        <end position="353"/>
    </location>
</feature>
<comment type="caution">
    <text evidence="7">The sequence shown here is derived from an EMBL/GenBank/DDBJ whole genome shotgun (WGS) entry which is preliminary data.</text>
</comment>
<dbReference type="GO" id="GO:0008270">
    <property type="term" value="F:zinc ion binding"/>
    <property type="evidence" value="ECO:0007669"/>
    <property type="project" value="UniProtKB-KW"/>
</dbReference>
<feature type="compositionally biased region" description="Pro residues" evidence="5">
    <location>
        <begin position="17"/>
        <end position="29"/>
    </location>
</feature>
<feature type="compositionally biased region" description="Acidic residues" evidence="5">
    <location>
        <begin position="505"/>
        <end position="515"/>
    </location>
</feature>
<dbReference type="Pfam" id="PF00642">
    <property type="entry name" value="zf-CCCH"/>
    <property type="match status" value="1"/>
</dbReference>
<evidence type="ECO:0000313" key="7">
    <source>
        <dbReference type="EMBL" id="GHJ89198.1"/>
    </source>
</evidence>
<dbReference type="OrthoDB" id="273070at2759"/>
<dbReference type="InterPro" id="IPR000571">
    <property type="entry name" value="Znf_CCCH"/>
</dbReference>
<evidence type="ECO:0000256" key="3">
    <source>
        <dbReference type="ARBA" id="ARBA00022833"/>
    </source>
</evidence>
<sequence length="540" mass="59373">MTPTSQPNNGLPAGNPTLPPNPYGLQPPNPQMMQYSYLQMQMAMQQQMMQSRAYGYGAQFNPQMLMRQSLFQPVNYQSTQNEQGYTYSSSYLEQQQQQQQQYLPQSNVTASTSANPPTASRTSLQDQVTRPIKKPRVQNGPANSNNVNGGAWRNCVQDGCAFVGPEKDVALHEQDRHLIYKTRHIERSEEEEAAVKKAGPAPPIPGTSIRLETEEDIAKWIAQRRARWPTAARVEEKEKERQEKVARGEIDPNAAGRGRRGRGRGGTRGGRGRGGFEAATTVRTRDAGYQNRSQPSGKESSKAKKEQGSESSSGSDTSDSSDSETDDDNDDLQADPQPSHNEKNPTSVQTASTPTASRICKFFAKTGRCRNGRKCHFVHERQRQDTKPARKQPPSTLELNTTSNRPSLLAALLENPINQTLSSLSQAIDFLVENDFLDGVELIPGECEEATAHNASQTENLVQVLNTDQKPMSTSVSVMEPTAGVMGVQDAPDEPTAGVVGIQDAPDEPSDEEEILDRHKVDASERDGPSREEDLPLVSS</sequence>
<dbReference type="Gene3D" id="4.10.1000.10">
    <property type="entry name" value="Zinc finger, CCCH-type"/>
    <property type="match status" value="1"/>
</dbReference>
<keyword evidence="1 4" id="KW-0479">Metal-binding</keyword>